<dbReference type="EMBL" id="PJMU01000001">
    <property type="protein sequence ID" value="PKV75715.1"/>
    <property type="molecule type" value="Genomic_DNA"/>
</dbReference>
<accession>A0A2N3V260</accession>
<sequence>MINPTLLLLGGELPSSMSSWGYGGPDKEGMGGVIVHTTI</sequence>
<dbReference type="Proteomes" id="UP000233782">
    <property type="component" value="Unassembled WGS sequence"/>
</dbReference>
<organism evidence="1 2">
    <name type="scientific">Pontibacter ramchanderi</name>
    <dbReference type="NCBI Taxonomy" id="1179743"/>
    <lineage>
        <taxon>Bacteria</taxon>
        <taxon>Pseudomonadati</taxon>
        <taxon>Bacteroidota</taxon>
        <taxon>Cytophagia</taxon>
        <taxon>Cytophagales</taxon>
        <taxon>Hymenobacteraceae</taxon>
        <taxon>Pontibacter</taxon>
    </lineage>
</organism>
<reference evidence="1 2" key="1">
    <citation type="submission" date="2017-12" db="EMBL/GenBank/DDBJ databases">
        <title>Genomic Encyclopedia of Type Strains, Phase III (KMG-III): the genomes of soil and plant-associated and newly described type strains.</title>
        <authorList>
            <person name="Whitman W."/>
        </authorList>
    </citation>
    <scope>NUCLEOTIDE SEQUENCE [LARGE SCALE GENOMIC DNA]</scope>
    <source>
        <strain evidence="1 2">LP43</strain>
    </source>
</reference>
<protein>
    <submittedName>
        <fullName evidence="1">Uncharacterized protein</fullName>
    </submittedName>
</protein>
<evidence type="ECO:0000313" key="2">
    <source>
        <dbReference type="Proteomes" id="UP000233782"/>
    </source>
</evidence>
<keyword evidence="2" id="KW-1185">Reference proteome</keyword>
<proteinExistence type="predicted"/>
<comment type="caution">
    <text evidence="1">The sequence shown here is derived from an EMBL/GenBank/DDBJ whole genome shotgun (WGS) entry which is preliminary data.</text>
</comment>
<evidence type="ECO:0000313" key="1">
    <source>
        <dbReference type="EMBL" id="PKV75715.1"/>
    </source>
</evidence>
<gene>
    <name evidence="1" type="ORF">BD749_0661</name>
</gene>
<dbReference type="AlphaFoldDB" id="A0A2N3V260"/>
<name>A0A2N3V260_9BACT</name>